<proteinExistence type="predicted"/>
<dbReference type="OrthoDB" id="849973at2"/>
<evidence type="ECO:0000313" key="2">
    <source>
        <dbReference type="Proteomes" id="UP000189739"/>
    </source>
</evidence>
<dbReference type="PROSITE" id="PS51257">
    <property type="entry name" value="PROKAR_LIPOPROTEIN"/>
    <property type="match status" value="1"/>
</dbReference>
<sequence>MNKPILTFIALAILFAQGCKLDAPDIATDGTGSSAQSESYYPTTTGSYWVYNNVLAGSAPDTVTIKITGQTQTINGKLYHASTSTSKKYGSQPGLIYYNNHIASLRSNTMVSGVTVDMQILNDTTALGHTWKAHISDSGFINGIPEQIIGTVIEKGVTKTIGGKTFTDVINTQVELQYDTGLGDGFETFTTYHFFMAKGVGLIEIDSEAFGSEIGKERIISYSIK</sequence>
<name>A0A1S9PCA7_9SPHI</name>
<dbReference type="RefSeq" id="WP_078349267.1">
    <property type="nucleotide sequence ID" value="NZ_MBTF01000023.1"/>
</dbReference>
<protein>
    <submittedName>
        <fullName evidence="1">Uncharacterized protein</fullName>
    </submittedName>
</protein>
<reference evidence="1 2" key="1">
    <citation type="submission" date="2016-07" db="EMBL/GenBank/DDBJ databases">
        <title>Genomic analysis of zinc-resistant bacterium Mucilaginibacter pedocola TBZ30.</title>
        <authorList>
            <person name="Huang J."/>
            <person name="Tang J."/>
        </authorList>
    </citation>
    <scope>NUCLEOTIDE SEQUENCE [LARGE SCALE GENOMIC DNA]</scope>
    <source>
        <strain evidence="1 2">TBZ30</strain>
    </source>
</reference>
<dbReference type="AlphaFoldDB" id="A0A1S9PCA7"/>
<comment type="caution">
    <text evidence="1">The sequence shown here is derived from an EMBL/GenBank/DDBJ whole genome shotgun (WGS) entry which is preliminary data.</text>
</comment>
<dbReference type="EMBL" id="MBTF01000023">
    <property type="protein sequence ID" value="OOQ58569.1"/>
    <property type="molecule type" value="Genomic_DNA"/>
</dbReference>
<organism evidence="1 2">
    <name type="scientific">Mucilaginibacter pedocola</name>
    <dbReference type="NCBI Taxonomy" id="1792845"/>
    <lineage>
        <taxon>Bacteria</taxon>
        <taxon>Pseudomonadati</taxon>
        <taxon>Bacteroidota</taxon>
        <taxon>Sphingobacteriia</taxon>
        <taxon>Sphingobacteriales</taxon>
        <taxon>Sphingobacteriaceae</taxon>
        <taxon>Mucilaginibacter</taxon>
    </lineage>
</organism>
<keyword evidence="2" id="KW-1185">Reference proteome</keyword>
<accession>A0A1S9PCA7</accession>
<evidence type="ECO:0000313" key="1">
    <source>
        <dbReference type="EMBL" id="OOQ58569.1"/>
    </source>
</evidence>
<gene>
    <name evidence="1" type="ORF">BC343_07840</name>
</gene>
<dbReference type="Proteomes" id="UP000189739">
    <property type="component" value="Unassembled WGS sequence"/>
</dbReference>